<reference evidence="4" key="1">
    <citation type="submission" date="2021-12" db="EMBL/GenBank/DDBJ databases">
        <authorList>
            <person name="King R."/>
        </authorList>
    </citation>
    <scope>NUCLEOTIDE SEQUENCE</scope>
</reference>
<organism evidence="4 5">
    <name type="scientific">Chrysodeixis includens</name>
    <name type="common">Soybean looper</name>
    <name type="synonym">Pseudoplusia includens</name>
    <dbReference type="NCBI Taxonomy" id="689277"/>
    <lineage>
        <taxon>Eukaryota</taxon>
        <taxon>Metazoa</taxon>
        <taxon>Ecdysozoa</taxon>
        <taxon>Arthropoda</taxon>
        <taxon>Hexapoda</taxon>
        <taxon>Insecta</taxon>
        <taxon>Pterygota</taxon>
        <taxon>Neoptera</taxon>
        <taxon>Endopterygota</taxon>
        <taxon>Lepidoptera</taxon>
        <taxon>Glossata</taxon>
        <taxon>Ditrysia</taxon>
        <taxon>Noctuoidea</taxon>
        <taxon>Noctuidae</taxon>
        <taxon>Plusiinae</taxon>
        <taxon>Chrysodeixis</taxon>
    </lineage>
</organism>
<dbReference type="SUPFAM" id="SSF56436">
    <property type="entry name" value="C-type lectin-like"/>
    <property type="match status" value="2"/>
</dbReference>
<dbReference type="AlphaFoldDB" id="A0A9P0BV91"/>
<dbReference type="EMBL" id="LR824027">
    <property type="protein sequence ID" value="CAH0597887.1"/>
    <property type="molecule type" value="Genomic_DNA"/>
</dbReference>
<dbReference type="Pfam" id="PF00059">
    <property type="entry name" value="Lectin_C"/>
    <property type="match status" value="2"/>
</dbReference>
<dbReference type="InterPro" id="IPR016186">
    <property type="entry name" value="C-type_lectin-like/link_sf"/>
</dbReference>
<dbReference type="CDD" id="cd00037">
    <property type="entry name" value="CLECT"/>
    <property type="match status" value="2"/>
</dbReference>
<feature type="domain" description="C-type lectin" evidence="3">
    <location>
        <begin position="174"/>
        <end position="301"/>
    </location>
</feature>
<feature type="chain" id="PRO_5040353960" description="C-type lectin domain-containing protein" evidence="2">
    <location>
        <begin position="21"/>
        <end position="322"/>
    </location>
</feature>
<gene>
    <name evidence="4" type="ORF">CINC_LOCUS7962</name>
</gene>
<keyword evidence="1" id="KW-1015">Disulfide bond</keyword>
<dbReference type="OrthoDB" id="7357196at2759"/>
<dbReference type="PROSITE" id="PS50041">
    <property type="entry name" value="C_TYPE_LECTIN_2"/>
    <property type="match status" value="2"/>
</dbReference>
<dbReference type="PANTHER" id="PTHR22803">
    <property type="entry name" value="MANNOSE, PHOSPHOLIPASE, LECTIN RECEPTOR RELATED"/>
    <property type="match status" value="1"/>
</dbReference>
<keyword evidence="5" id="KW-1185">Reference proteome</keyword>
<dbReference type="Proteomes" id="UP001154114">
    <property type="component" value="Chromosome 24"/>
</dbReference>
<dbReference type="InterPro" id="IPR016187">
    <property type="entry name" value="CTDL_fold"/>
</dbReference>
<evidence type="ECO:0000313" key="4">
    <source>
        <dbReference type="EMBL" id="CAH0597887.1"/>
    </source>
</evidence>
<dbReference type="SMART" id="SM00034">
    <property type="entry name" value="CLECT"/>
    <property type="match status" value="2"/>
</dbReference>
<evidence type="ECO:0000256" key="1">
    <source>
        <dbReference type="ARBA" id="ARBA00023157"/>
    </source>
</evidence>
<dbReference type="InterPro" id="IPR050111">
    <property type="entry name" value="C-type_lectin/snaclec_domain"/>
</dbReference>
<evidence type="ECO:0000256" key="2">
    <source>
        <dbReference type="SAM" id="SignalP"/>
    </source>
</evidence>
<dbReference type="InterPro" id="IPR001304">
    <property type="entry name" value="C-type_lectin-like"/>
</dbReference>
<evidence type="ECO:0000259" key="3">
    <source>
        <dbReference type="PROSITE" id="PS50041"/>
    </source>
</evidence>
<evidence type="ECO:0000313" key="5">
    <source>
        <dbReference type="Proteomes" id="UP001154114"/>
    </source>
</evidence>
<sequence>MMKSCLGILVLLFFLRCIECSFRCDYKYSTVAQAWFKHFVVPATWYDARLRCSLEGAILASPTTPEIEAEMTQILKNFFSSESEMFTGIHATFSQGDYSTVEGIPLSEIPTNWAEREPDNPGNKESCITINHHGDLADRSCKETRPYICYRSYTLEKKANECGTVDSEYRLDPRTKKCYKFHTEPRTFSRANFACYAEGGHLVIINSETEATVIRELFAKYPAFKMSGIFWKDVAFVGFSNWGEQGEFRTIHGQTLWEAGYANFSPGEPNNSTTGEECGAIYRTSLLIDLWCNNVYAFICEKDPKYPAVCNAHVNDTQTAVN</sequence>
<accession>A0A9P0BV91</accession>
<proteinExistence type="predicted"/>
<dbReference type="PROSITE" id="PS00615">
    <property type="entry name" value="C_TYPE_LECTIN_1"/>
    <property type="match status" value="2"/>
</dbReference>
<keyword evidence="2" id="KW-0732">Signal</keyword>
<feature type="signal peptide" evidence="2">
    <location>
        <begin position="1"/>
        <end position="20"/>
    </location>
</feature>
<dbReference type="Gene3D" id="3.10.100.10">
    <property type="entry name" value="Mannose-Binding Protein A, subunit A"/>
    <property type="match status" value="2"/>
</dbReference>
<protein>
    <recommendedName>
        <fullName evidence="3">C-type lectin domain-containing protein</fullName>
    </recommendedName>
</protein>
<name>A0A9P0BV91_CHRIL</name>
<feature type="domain" description="C-type lectin" evidence="3">
    <location>
        <begin position="44"/>
        <end position="150"/>
    </location>
</feature>
<dbReference type="InterPro" id="IPR018378">
    <property type="entry name" value="C-type_lectin_CS"/>
</dbReference>